<dbReference type="AlphaFoldDB" id="A0A6N7V0S8"/>
<proteinExistence type="predicted"/>
<keyword evidence="2" id="KW-1185">Reference proteome</keyword>
<comment type="caution">
    <text evidence="1">The sequence shown here is derived from an EMBL/GenBank/DDBJ whole genome shotgun (WGS) entry which is preliminary data.</text>
</comment>
<reference evidence="1 2" key="1">
    <citation type="submission" date="2019-08" db="EMBL/GenBank/DDBJ databases">
        <title>In-depth cultivation of the pig gut microbiome towards novel bacterial diversity and tailored functional studies.</title>
        <authorList>
            <person name="Wylensek D."/>
            <person name="Hitch T.C.A."/>
            <person name="Clavel T."/>
        </authorList>
    </citation>
    <scope>NUCLEOTIDE SEQUENCE [LARGE SCALE GENOMIC DNA]</scope>
    <source>
        <strain evidence="1 2">68-1-5</strain>
    </source>
</reference>
<dbReference type="EMBL" id="VULY01000018">
    <property type="protein sequence ID" value="MSR93466.1"/>
    <property type="molecule type" value="Genomic_DNA"/>
</dbReference>
<gene>
    <name evidence="1" type="ORF">FYJ34_04085</name>
</gene>
<name>A0A6N7V0S8_9FIRM</name>
<dbReference type="RefSeq" id="WP_154476468.1">
    <property type="nucleotide sequence ID" value="NZ_JAQYBV010000042.1"/>
</dbReference>
<protein>
    <submittedName>
        <fullName evidence="1">Uncharacterized protein</fullName>
    </submittedName>
</protein>
<sequence>MSDFLEGLGQQVSDVVSDLREKAENAVEIQRKKSQIGLLNRANDRDIRDIGRMIYEKFKNGELMDTEYIALCEAIEKREEEIAHQKEAIARIKEGN</sequence>
<evidence type="ECO:0000313" key="1">
    <source>
        <dbReference type="EMBL" id="MSR93466.1"/>
    </source>
</evidence>
<evidence type="ECO:0000313" key="2">
    <source>
        <dbReference type="Proteomes" id="UP000434409"/>
    </source>
</evidence>
<organism evidence="1 2">
    <name type="scientific">Suipraeoptans intestinalis</name>
    <dbReference type="NCBI Taxonomy" id="2606628"/>
    <lineage>
        <taxon>Bacteria</taxon>
        <taxon>Bacillati</taxon>
        <taxon>Bacillota</taxon>
        <taxon>Clostridia</taxon>
        <taxon>Lachnospirales</taxon>
        <taxon>Lachnospiraceae</taxon>
        <taxon>Suipraeoptans</taxon>
    </lineage>
</organism>
<dbReference type="Proteomes" id="UP000434409">
    <property type="component" value="Unassembled WGS sequence"/>
</dbReference>
<accession>A0A6N7V0S8</accession>